<name>A0A2N7QEX3_9BACT</name>
<dbReference type="Proteomes" id="UP000235619">
    <property type="component" value="Unassembled WGS sequence"/>
</dbReference>
<dbReference type="Pfam" id="PF03692">
    <property type="entry name" value="CxxCxxCC"/>
    <property type="match status" value="1"/>
</dbReference>
<dbReference type="Proteomes" id="UP000235460">
    <property type="component" value="Unassembled WGS sequence"/>
</dbReference>
<accession>A0A2N7QEX3</accession>
<evidence type="ECO:0000313" key="1">
    <source>
        <dbReference type="EMBL" id="PMP66651.1"/>
    </source>
</evidence>
<dbReference type="EMBL" id="PNIK01000070">
    <property type="protein sequence ID" value="PMP66651.1"/>
    <property type="molecule type" value="Genomic_DNA"/>
</dbReference>
<evidence type="ECO:0000313" key="3">
    <source>
        <dbReference type="Proteomes" id="UP000235460"/>
    </source>
</evidence>
<dbReference type="PANTHER" id="PTHR35866">
    <property type="entry name" value="PUTATIVE-RELATED"/>
    <property type="match status" value="1"/>
</dbReference>
<reference evidence="3 4" key="1">
    <citation type="submission" date="2018-01" db="EMBL/GenBank/DDBJ databases">
        <title>Metagenomic assembled genomes from two thermal pools in the Uzon Caldera, Kamchatka, Russia.</title>
        <authorList>
            <person name="Wilkins L."/>
            <person name="Ettinger C."/>
        </authorList>
    </citation>
    <scope>NUCLEOTIDE SEQUENCE [LARGE SCALE GENOMIC DNA]</scope>
    <source>
        <strain evidence="2">ARK-04</strain>
        <strain evidence="1">ZAV-08</strain>
    </source>
</reference>
<dbReference type="PANTHER" id="PTHR35866:SF1">
    <property type="entry name" value="YKGJ FAMILY CYSTEINE CLUSTER PROTEIN"/>
    <property type="match status" value="1"/>
</dbReference>
<sequence>MFECKRCGSCCKGESTVSLSKVEISRIAKFLNLSESEFLEKYTTKKGNFRIEMKVKKGFCIFFDRKKRLCKIHPVKPEKCKEWPLIPAIFEDEESFKIIQNSCLALKGLNWEQLKFFKNLHK</sequence>
<dbReference type="EMBL" id="PNJD01000222">
    <property type="protein sequence ID" value="PMP97212.1"/>
    <property type="molecule type" value="Genomic_DNA"/>
</dbReference>
<proteinExistence type="predicted"/>
<gene>
    <name evidence="2" type="ORF">C0169_03685</name>
    <name evidence="1" type="ORF">C0190_05190</name>
</gene>
<dbReference type="AlphaFoldDB" id="A0A2N7QEX3"/>
<organism evidence="2 4">
    <name type="scientific">Thermodesulfobacterium geofontis</name>
    <dbReference type="NCBI Taxonomy" id="1295609"/>
    <lineage>
        <taxon>Bacteria</taxon>
        <taxon>Pseudomonadati</taxon>
        <taxon>Thermodesulfobacteriota</taxon>
        <taxon>Thermodesulfobacteria</taxon>
        <taxon>Thermodesulfobacteriales</taxon>
        <taxon>Thermodesulfobacteriaceae</taxon>
        <taxon>Thermodesulfobacterium</taxon>
    </lineage>
</organism>
<comment type="caution">
    <text evidence="2">The sequence shown here is derived from an EMBL/GenBank/DDBJ whole genome shotgun (WGS) entry which is preliminary data.</text>
</comment>
<evidence type="ECO:0000313" key="4">
    <source>
        <dbReference type="Proteomes" id="UP000235619"/>
    </source>
</evidence>
<evidence type="ECO:0000313" key="2">
    <source>
        <dbReference type="EMBL" id="PMP97212.1"/>
    </source>
</evidence>
<dbReference type="InterPro" id="IPR005358">
    <property type="entry name" value="Puta_zinc/iron-chelating_dom"/>
</dbReference>
<protein>
    <submittedName>
        <fullName evidence="2">Fe-S oxidoreductase</fullName>
    </submittedName>
</protein>